<organism evidence="1 2">
    <name type="scientific">Ladona fulva</name>
    <name type="common">Scarce chaser dragonfly</name>
    <name type="synonym">Libellula fulva</name>
    <dbReference type="NCBI Taxonomy" id="123851"/>
    <lineage>
        <taxon>Eukaryota</taxon>
        <taxon>Metazoa</taxon>
        <taxon>Ecdysozoa</taxon>
        <taxon>Arthropoda</taxon>
        <taxon>Hexapoda</taxon>
        <taxon>Insecta</taxon>
        <taxon>Pterygota</taxon>
        <taxon>Palaeoptera</taxon>
        <taxon>Odonata</taxon>
        <taxon>Epiprocta</taxon>
        <taxon>Anisoptera</taxon>
        <taxon>Libelluloidea</taxon>
        <taxon>Libellulidae</taxon>
        <taxon>Ladona</taxon>
    </lineage>
</organism>
<dbReference type="AlphaFoldDB" id="A0A8K0P6P3"/>
<dbReference type="Proteomes" id="UP000792457">
    <property type="component" value="Unassembled WGS sequence"/>
</dbReference>
<dbReference type="EMBL" id="KZ309259">
    <property type="protein sequence ID" value="KAG8237995.1"/>
    <property type="molecule type" value="Genomic_DNA"/>
</dbReference>
<gene>
    <name evidence="1" type="ORF">J437_LFUL017715</name>
</gene>
<name>A0A8K0P6P3_LADFU</name>
<dbReference type="OrthoDB" id="6249720at2759"/>
<protein>
    <submittedName>
        <fullName evidence="1">Uncharacterized protein</fullName>
    </submittedName>
</protein>
<reference evidence="1" key="1">
    <citation type="submission" date="2013-04" db="EMBL/GenBank/DDBJ databases">
        <authorList>
            <person name="Qu J."/>
            <person name="Murali S.C."/>
            <person name="Bandaranaike D."/>
            <person name="Bellair M."/>
            <person name="Blankenburg K."/>
            <person name="Chao H."/>
            <person name="Dinh H."/>
            <person name="Doddapaneni H."/>
            <person name="Downs B."/>
            <person name="Dugan-Rocha S."/>
            <person name="Elkadiri S."/>
            <person name="Gnanaolivu R.D."/>
            <person name="Hernandez B."/>
            <person name="Javaid M."/>
            <person name="Jayaseelan J.C."/>
            <person name="Lee S."/>
            <person name="Li M."/>
            <person name="Ming W."/>
            <person name="Munidasa M."/>
            <person name="Muniz J."/>
            <person name="Nguyen L."/>
            <person name="Ongeri F."/>
            <person name="Osuji N."/>
            <person name="Pu L.-L."/>
            <person name="Puazo M."/>
            <person name="Qu C."/>
            <person name="Quiroz J."/>
            <person name="Raj R."/>
            <person name="Weissenberger G."/>
            <person name="Xin Y."/>
            <person name="Zou X."/>
            <person name="Han Y."/>
            <person name="Richards S."/>
            <person name="Worley K."/>
            <person name="Muzny D."/>
            <person name="Gibbs R."/>
        </authorList>
    </citation>
    <scope>NUCLEOTIDE SEQUENCE</scope>
    <source>
        <strain evidence="1">Sampled in the wild</strain>
    </source>
</reference>
<reference evidence="1" key="2">
    <citation type="submission" date="2017-10" db="EMBL/GenBank/DDBJ databases">
        <title>Ladona fulva Genome sequencing and assembly.</title>
        <authorList>
            <person name="Murali S."/>
            <person name="Richards S."/>
            <person name="Bandaranaike D."/>
            <person name="Bellair M."/>
            <person name="Blankenburg K."/>
            <person name="Chao H."/>
            <person name="Dinh H."/>
            <person name="Doddapaneni H."/>
            <person name="Dugan-Rocha S."/>
            <person name="Elkadiri S."/>
            <person name="Gnanaolivu R."/>
            <person name="Hernandez B."/>
            <person name="Skinner E."/>
            <person name="Javaid M."/>
            <person name="Lee S."/>
            <person name="Li M."/>
            <person name="Ming W."/>
            <person name="Munidasa M."/>
            <person name="Muniz J."/>
            <person name="Nguyen L."/>
            <person name="Hughes D."/>
            <person name="Osuji N."/>
            <person name="Pu L.-L."/>
            <person name="Puazo M."/>
            <person name="Qu C."/>
            <person name="Quiroz J."/>
            <person name="Raj R."/>
            <person name="Weissenberger G."/>
            <person name="Xin Y."/>
            <person name="Zou X."/>
            <person name="Han Y."/>
            <person name="Worley K."/>
            <person name="Muzny D."/>
            <person name="Gibbs R."/>
        </authorList>
    </citation>
    <scope>NUCLEOTIDE SEQUENCE</scope>
    <source>
        <strain evidence="1">Sampled in the wild</strain>
    </source>
</reference>
<evidence type="ECO:0000313" key="1">
    <source>
        <dbReference type="EMBL" id="KAG8237995.1"/>
    </source>
</evidence>
<comment type="caution">
    <text evidence="1">The sequence shown here is derived from an EMBL/GenBank/DDBJ whole genome shotgun (WGS) entry which is preliminary data.</text>
</comment>
<accession>A0A8K0P6P3</accession>
<keyword evidence="2" id="KW-1185">Reference proteome</keyword>
<proteinExistence type="predicted"/>
<sequence>MRCRDSNVISGCVRIHPPVKSPASNRILRWASLALVRERINHTRRQLDDVAQKLYQLHLLLASFLAPRDWEHIDVSTTAQAEIASRDVTERHHQNYDKLNSKKLESIQTEIDRTIVNLTNEDLDDATKSILAKGLNFAVTPKSIPYSEFIGGVE</sequence>
<evidence type="ECO:0000313" key="2">
    <source>
        <dbReference type="Proteomes" id="UP000792457"/>
    </source>
</evidence>